<evidence type="ECO:0000259" key="3">
    <source>
        <dbReference type="Pfam" id="PF00144"/>
    </source>
</evidence>
<keyword evidence="1" id="KW-1133">Transmembrane helix</keyword>
<dbReference type="SUPFAM" id="SSF56601">
    <property type="entry name" value="beta-lactamase/transpeptidase-like"/>
    <property type="match status" value="1"/>
</dbReference>
<organism evidence="4 5">
    <name type="scientific">Caldalkalibacillus horti</name>
    <dbReference type="NCBI Taxonomy" id="77523"/>
    <lineage>
        <taxon>Bacteria</taxon>
        <taxon>Bacillati</taxon>
        <taxon>Bacillota</taxon>
        <taxon>Bacilli</taxon>
        <taxon>Bacillales</taxon>
        <taxon>Bacillaceae</taxon>
        <taxon>Caldalkalibacillus</taxon>
    </lineage>
</organism>
<dbReference type="InterPro" id="IPR050491">
    <property type="entry name" value="AmpC-like"/>
</dbReference>
<accession>A0ABT9VXW4</accession>
<protein>
    <submittedName>
        <fullName evidence="4">CubicO group peptidase (Beta-lactamase class C family)</fullName>
    </submittedName>
</protein>
<dbReference type="Gene3D" id="3.40.710.10">
    <property type="entry name" value="DD-peptidase/beta-lactamase superfamily"/>
    <property type="match status" value="1"/>
</dbReference>
<evidence type="ECO:0000313" key="4">
    <source>
        <dbReference type="EMBL" id="MDQ0165836.1"/>
    </source>
</evidence>
<dbReference type="InterPro" id="IPR001466">
    <property type="entry name" value="Beta-lactam-related"/>
</dbReference>
<feature type="transmembrane region" description="Helical" evidence="1">
    <location>
        <begin position="493"/>
        <end position="519"/>
    </location>
</feature>
<feature type="transmembrane region" description="Helical" evidence="1">
    <location>
        <begin position="620"/>
        <end position="640"/>
    </location>
</feature>
<feature type="transmembrane region" description="Helical" evidence="1">
    <location>
        <begin position="547"/>
        <end position="568"/>
    </location>
</feature>
<reference evidence="4 5" key="1">
    <citation type="submission" date="2023-07" db="EMBL/GenBank/DDBJ databases">
        <title>Genomic Encyclopedia of Type Strains, Phase IV (KMG-IV): sequencing the most valuable type-strain genomes for metagenomic binning, comparative biology and taxonomic classification.</title>
        <authorList>
            <person name="Goeker M."/>
        </authorList>
    </citation>
    <scope>NUCLEOTIDE SEQUENCE [LARGE SCALE GENOMIC DNA]</scope>
    <source>
        <strain evidence="4 5">DSM 12751</strain>
    </source>
</reference>
<sequence length="644" mass="73000">MKRKTIQLAVICVLLLLVPFPAFTSGAQGAEGRPFTAEHVEEFVDHYIMSSMEEMYIPGTVIIVVKDGEVLFEKGYGYDNVELERAVDPGASLFRIGSVTKLFTATAIMQLVEQGRLDLDQDVNQYLDGFQVDTGGYAPIQLRHLLTHTAGFEEKNFGMAAEHYENRVPLKEYVTNNQPNVIRTPGEYIQYSNYGIGLLGVIIEDVSGLSYEDYIKQYILEPLNMQNTYVMLNEDVEEGLAKEYSYANDQYTELSLYDYNYPPAGSMISTAEDMAKFIQAHLNLGELNGVRIMEASTAELMHDRQFSQHPLVQGFGFGFFENLYNQLRILEHGGNTDGSNSMFMIEKESNWGLFISNNGVNGAYPIHIFGKKFVDEFFPNPQTQAPVNHSGVELEEDLTRYQGIYHLNRYGHDDISKFVLAINPSLHVKVNEEQGLQVTFFGETVNYEQVEPLVFFNPLANQYIAFEEDANGAITHLFDSMVFEKKKWYEDTLLHAILAGALLLFSIAILLTIAIRFFIKRIRKKKHIDIGGHAKSLKWLSLSKNTLVLNSLIFILFIMLIGIGLVNMMSSGGFSFELPIIFIVAFIAPILMVGLTLFLGFALVKLWMTRAGTIMNKMTMTLYFMVSLSFLLVLHYYNWIGFNF</sequence>
<keyword evidence="1" id="KW-0472">Membrane</keyword>
<dbReference type="Proteomes" id="UP001235840">
    <property type="component" value="Unassembled WGS sequence"/>
</dbReference>
<gene>
    <name evidence="4" type="ORF">J2S11_001737</name>
</gene>
<evidence type="ECO:0000313" key="5">
    <source>
        <dbReference type="Proteomes" id="UP001235840"/>
    </source>
</evidence>
<feature type="transmembrane region" description="Helical" evidence="1">
    <location>
        <begin position="580"/>
        <end position="608"/>
    </location>
</feature>
<keyword evidence="2" id="KW-0732">Signal</keyword>
<feature type="domain" description="Beta-lactamase-related" evidence="3">
    <location>
        <begin position="48"/>
        <end position="360"/>
    </location>
</feature>
<dbReference type="PANTHER" id="PTHR46825">
    <property type="entry name" value="D-ALANYL-D-ALANINE-CARBOXYPEPTIDASE/ENDOPEPTIDASE AMPH"/>
    <property type="match status" value="1"/>
</dbReference>
<dbReference type="EMBL" id="JAUSTY010000006">
    <property type="protein sequence ID" value="MDQ0165836.1"/>
    <property type="molecule type" value="Genomic_DNA"/>
</dbReference>
<name>A0ABT9VXW4_9BACI</name>
<evidence type="ECO:0000256" key="1">
    <source>
        <dbReference type="SAM" id="Phobius"/>
    </source>
</evidence>
<keyword evidence="1" id="KW-0812">Transmembrane</keyword>
<feature type="signal peptide" evidence="2">
    <location>
        <begin position="1"/>
        <end position="24"/>
    </location>
</feature>
<dbReference type="PANTHER" id="PTHR46825:SF9">
    <property type="entry name" value="BETA-LACTAMASE-RELATED DOMAIN-CONTAINING PROTEIN"/>
    <property type="match status" value="1"/>
</dbReference>
<proteinExistence type="predicted"/>
<comment type="caution">
    <text evidence="4">The sequence shown here is derived from an EMBL/GenBank/DDBJ whole genome shotgun (WGS) entry which is preliminary data.</text>
</comment>
<evidence type="ECO:0000256" key="2">
    <source>
        <dbReference type="SAM" id="SignalP"/>
    </source>
</evidence>
<feature type="chain" id="PRO_5046509892" evidence="2">
    <location>
        <begin position="25"/>
        <end position="644"/>
    </location>
</feature>
<dbReference type="RefSeq" id="WP_307393452.1">
    <property type="nucleotide sequence ID" value="NZ_BAAADK010000032.1"/>
</dbReference>
<dbReference type="InterPro" id="IPR012338">
    <property type="entry name" value="Beta-lactam/transpept-like"/>
</dbReference>
<keyword evidence="5" id="KW-1185">Reference proteome</keyword>
<dbReference type="Pfam" id="PF00144">
    <property type="entry name" value="Beta-lactamase"/>
    <property type="match status" value="1"/>
</dbReference>